<dbReference type="VEuPathDB" id="VectorBase:HLOH_045942"/>
<evidence type="ECO:0000256" key="1">
    <source>
        <dbReference type="SAM" id="Phobius"/>
    </source>
</evidence>
<keyword evidence="3" id="KW-1185">Reference proteome</keyword>
<feature type="transmembrane region" description="Helical" evidence="1">
    <location>
        <begin position="109"/>
        <end position="128"/>
    </location>
</feature>
<accession>A0A9J6G556</accession>
<keyword evidence="1" id="KW-0472">Membrane</keyword>
<gene>
    <name evidence="2" type="ORF">HPB48_011518</name>
</gene>
<name>A0A9J6G556_HAELO</name>
<feature type="transmembrane region" description="Helical" evidence="1">
    <location>
        <begin position="158"/>
        <end position="176"/>
    </location>
</feature>
<dbReference type="Proteomes" id="UP000821853">
    <property type="component" value="Chromosome 3"/>
</dbReference>
<evidence type="ECO:0000313" key="3">
    <source>
        <dbReference type="Proteomes" id="UP000821853"/>
    </source>
</evidence>
<proteinExistence type="predicted"/>
<feature type="transmembrane region" description="Helical" evidence="1">
    <location>
        <begin position="80"/>
        <end position="97"/>
    </location>
</feature>
<protein>
    <submittedName>
        <fullName evidence="2">Uncharacterized protein</fullName>
    </submittedName>
</protein>
<organism evidence="2 3">
    <name type="scientific">Haemaphysalis longicornis</name>
    <name type="common">Bush tick</name>
    <dbReference type="NCBI Taxonomy" id="44386"/>
    <lineage>
        <taxon>Eukaryota</taxon>
        <taxon>Metazoa</taxon>
        <taxon>Ecdysozoa</taxon>
        <taxon>Arthropoda</taxon>
        <taxon>Chelicerata</taxon>
        <taxon>Arachnida</taxon>
        <taxon>Acari</taxon>
        <taxon>Parasitiformes</taxon>
        <taxon>Ixodida</taxon>
        <taxon>Ixodoidea</taxon>
        <taxon>Ixodidae</taxon>
        <taxon>Haemaphysalinae</taxon>
        <taxon>Haemaphysalis</taxon>
    </lineage>
</organism>
<evidence type="ECO:0000313" key="2">
    <source>
        <dbReference type="EMBL" id="KAH9369588.1"/>
    </source>
</evidence>
<dbReference type="AlphaFoldDB" id="A0A9J6G556"/>
<keyword evidence="1" id="KW-1133">Transmembrane helix</keyword>
<dbReference type="EMBL" id="JABSTR010000005">
    <property type="protein sequence ID" value="KAH9369588.1"/>
    <property type="molecule type" value="Genomic_DNA"/>
</dbReference>
<reference evidence="2 3" key="1">
    <citation type="journal article" date="2020" name="Cell">
        <title>Large-Scale Comparative Analyses of Tick Genomes Elucidate Their Genetic Diversity and Vector Capacities.</title>
        <authorList>
            <consortium name="Tick Genome and Microbiome Consortium (TIGMIC)"/>
            <person name="Jia N."/>
            <person name="Wang J."/>
            <person name="Shi W."/>
            <person name="Du L."/>
            <person name="Sun Y."/>
            <person name="Zhan W."/>
            <person name="Jiang J.F."/>
            <person name="Wang Q."/>
            <person name="Zhang B."/>
            <person name="Ji P."/>
            <person name="Bell-Sakyi L."/>
            <person name="Cui X.M."/>
            <person name="Yuan T.T."/>
            <person name="Jiang B.G."/>
            <person name="Yang W.F."/>
            <person name="Lam T.T."/>
            <person name="Chang Q.C."/>
            <person name="Ding S.J."/>
            <person name="Wang X.J."/>
            <person name="Zhu J.G."/>
            <person name="Ruan X.D."/>
            <person name="Zhao L."/>
            <person name="Wei J.T."/>
            <person name="Ye R.Z."/>
            <person name="Que T.C."/>
            <person name="Du C.H."/>
            <person name="Zhou Y.H."/>
            <person name="Cheng J.X."/>
            <person name="Dai P.F."/>
            <person name="Guo W.B."/>
            <person name="Han X.H."/>
            <person name="Huang E.J."/>
            <person name="Li L.F."/>
            <person name="Wei W."/>
            <person name="Gao Y.C."/>
            <person name="Liu J.Z."/>
            <person name="Shao H.Z."/>
            <person name="Wang X."/>
            <person name="Wang C.C."/>
            <person name="Yang T.C."/>
            <person name="Huo Q.B."/>
            <person name="Li W."/>
            <person name="Chen H.Y."/>
            <person name="Chen S.E."/>
            <person name="Zhou L.G."/>
            <person name="Ni X.B."/>
            <person name="Tian J.H."/>
            <person name="Sheng Y."/>
            <person name="Liu T."/>
            <person name="Pan Y.S."/>
            <person name="Xia L.Y."/>
            <person name="Li J."/>
            <person name="Zhao F."/>
            <person name="Cao W.C."/>
        </authorList>
    </citation>
    <scope>NUCLEOTIDE SEQUENCE [LARGE SCALE GENOMIC DNA]</scope>
    <source>
        <strain evidence="2">HaeL-2018</strain>
    </source>
</reference>
<keyword evidence="1" id="KW-0812">Transmembrane</keyword>
<sequence>MTASSPSMPSWRQHTVAPLPLLRSLQRYSDTNRQPPEGIRKIDLKSFCARPMQQQGIFREIEIALKMTGFLWEKGGRLKSFLNVLLIMCLMASHVYLLKCAVSYETLDFVLYGTRIVAANATCFVAGLKNETHKRIIKDLSEHARTYLPQRRLSRIKTLSRALTAASVTIVLAFFTPPTYLTSLQMTGPRPPC</sequence>
<comment type="caution">
    <text evidence="2">The sequence shown here is derived from an EMBL/GenBank/DDBJ whole genome shotgun (WGS) entry which is preliminary data.</text>
</comment>